<keyword evidence="2" id="KW-0732">Signal</keyword>
<sequence length="755" mass="85074">MRLTRSTLVQITCILMVEMVYVQGTLEVKSKSTDNIENHRIQFPEEISANGVFDENSNDDQLPILPPIILLDFVNGTSQSFNFTNLNDDKSKRTIDVNLGYGFNQNNLFNGKHNLYFPAGKTGTAVSIEESISPFEPKTVTEIIKPISEQIDANVTHARDKSKPSVLEALPDPLPLQNGREPLPIYPPYPPYGQRTKLQKTSSQDSGQQARRPPGQFTKSHPTNPGLENYNTLFATYASMKPAGYQASPSHLSASGNTNNYARPMTSHYLNNYITDIYSNSGISNGNGGNTITTNSGTNNQNSERQEYNLANYPRYTVENGIKYEHKIVWKYPDGKISETPPMSYVNSYSEYAEQHKVNGANADNSHVSNDYQFNPVIPKQEQNAQGNSYTSYTADAQNNVYSQKPVQFPINQEQSIGDNRKEQSKFISSSSAAVPTRNHYESVNTYNPTNYQGQYGLRQNPKYNSRKPIINHKIQDATYNNHRPTTKYIVSNPDSELSYQAENVQENLFSPNGQINKEVLAKYSPEAQNYLMKVFSSGKTTIKNNHVTEDTGNYANTDYSHLLNYNPSITQYIKNPSSILNAQPTFVQVGNSLVPVIILRVDGAPPIQPKVGSNINLKALLRQYLTQYATSVSKGNENTNYNLGNVMNVNEASLSQSNPVEDLKHLTESLASLRQRGYRDPDFTENYTRSYVQQSQPSYHDNSQATQDYSTNYNRFVKDYQKIHAGQQTRKSQTKVKNVQIIEDPRYPGYKYNN</sequence>
<evidence type="ECO:0000313" key="3">
    <source>
        <dbReference type="Proteomes" id="UP000695007"/>
    </source>
</evidence>
<dbReference type="AlphaFoldDB" id="A0AAJ6YBP5"/>
<evidence type="ECO:0000313" key="4">
    <source>
        <dbReference type="RefSeq" id="XP_011494551.1"/>
    </source>
</evidence>
<keyword evidence="3" id="KW-1185">Reference proteome</keyword>
<organism evidence="3 4">
    <name type="scientific">Ceratosolen solmsi marchali</name>
    <dbReference type="NCBI Taxonomy" id="326594"/>
    <lineage>
        <taxon>Eukaryota</taxon>
        <taxon>Metazoa</taxon>
        <taxon>Ecdysozoa</taxon>
        <taxon>Arthropoda</taxon>
        <taxon>Hexapoda</taxon>
        <taxon>Insecta</taxon>
        <taxon>Pterygota</taxon>
        <taxon>Neoptera</taxon>
        <taxon>Endopterygota</taxon>
        <taxon>Hymenoptera</taxon>
        <taxon>Apocrita</taxon>
        <taxon>Proctotrupomorpha</taxon>
        <taxon>Chalcidoidea</taxon>
        <taxon>Agaonidae</taxon>
        <taxon>Agaoninae</taxon>
        <taxon>Ceratosolen</taxon>
    </lineage>
</organism>
<protein>
    <submittedName>
        <fullName evidence="4">CAR1 transcription factor-like</fullName>
    </submittedName>
</protein>
<dbReference type="KEGG" id="csol:105359620"/>
<evidence type="ECO:0000256" key="1">
    <source>
        <dbReference type="SAM" id="MobiDB-lite"/>
    </source>
</evidence>
<gene>
    <name evidence="4" type="primary">LOC105359620</name>
</gene>
<feature type="chain" id="PRO_5042620588" evidence="2">
    <location>
        <begin position="25"/>
        <end position="755"/>
    </location>
</feature>
<dbReference type="RefSeq" id="XP_011494551.1">
    <property type="nucleotide sequence ID" value="XM_011496249.1"/>
</dbReference>
<feature type="compositionally biased region" description="Polar residues" evidence="1">
    <location>
        <begin position="199"/>
        <end position="209"/>
    </location>
</feature>
<dbReference type="Proteomes" id="UP000695007">
    <property type="component" value="Unplaced"/>
</dbReference>
<reference evidence="4" key="1">
    <citation type="submission" date="2025-08" db="UniProtKB">
        <authorList>
            <consortium name="RefSeq"/>
        </authorList>
    </citation>
    <scope>IDENTIFICATION</scope>
</reference>
<proteinExistence type="predicted"/>
<name>A0AAJ6YBP5_9HYME</name>
<accession>A0AAJ6YBP5</accession>
<feature type="region of interest" description="Disordered" evidence="1">
    <location>
        <begin position="155"/>
        <end position="229"/>
    </location>
</feature>
<dbReference type="GeneID" id="105359620"/>
<feature type="signal peptide" evidence="2">
    <location>
        <begin position="1"/>
        <end position="24"/>
    </location>
</feature>
<evidence type="ECO:0000256" key="2">
    <source>
        <dbReference type="SAM" id="SignalP"/>
    </source>
</evidence>